<dbReference type="SMART" id="SM00752">
    <property type="entry name" value="HTTM"/>
    <property type="match status" value="1"/>
</dbReference>
<dbReference type="InParanoid" id="A7S4D4"/>
<evidence type="ECO:0000256" key="15">
    <source>
        <dbReference type="SAM" id="MobiDB-lite"/>
    </source>
</evidence>
<evidence type="ECO:0000256" key="13">
    <source>
        <dbReference type="ARBA" id="ARBA00032107"/>
    </source>
</evidence>
<feature type="transmembrane region" description="Helical" evidence="16">
    <location>
        <begin position="261"/>
        <end position="282"/>
    </location>
</feature>
<dbReference type="PhylomeDB" id="A7S4D4"/>
<feature type="region of interest" description="Disordered" evidence="15">
    <location>
        <begin position="1"/>
        <end position="38"/>
    </location>
</feature>
<dbReference type="HOGENOM" id="CLU_020495_1_0_1"/>
<sequence>MTSVRHRNLESKSGASTLTKSNESPEQGDTPTKRTDHVQRVPSYETWLSRPVNNLNLVIFRIFFGFMMCFHIYRLMYWQTTLPTTFDFAELNFRFWFAPVVPQPSLTVLRWVYLVCCVSAFCVGLGLFYRASCFIFLLTYTYQNLLEKSRYNNHFYLYVLLAFFFLISDAAKRLSVDCFLKQLLSTRSDPPDADPRTAPFWQVFLFKFQLFVVYFYAGIAKLNYDWAIRGEPMRTWGYHTRFPLLREGFEFVLPPDLVQDVIGYFYSIGGLMFDLLVGFFLITPRLRLTGIIFSLGFHGANHFLFKIGTFPWLMIGSNVIYLEENSVENLFQAIKKKVYNSFTNNISKMETKSKENPPVPQGRLSKPIKWLLMMFVATQLLLPFRHWLYPGNVNWTLEGHQFSWRMMLNEEEVIMRFHIRQRGTGDETVFEPYQRYTNNTVDLTLVNHWAFTHDWVAPQMSDDVIDFHDLREVKREWDQRGFGTSFFMDRPGSTHKTSFQRMFCEDMRAFGLKGTLQVMTDNESRSMRAGDSATVPSHGPHSVTCTGNLTCIWYYVYDCDLASFQQAQKYLGVQGWKFKVPSF</sequence>
<evidence type="ECO:0000256" key="12">
    <source>
        <dbReference type="ARBA" id="ARBA00030249"/>
    </source>
</evidence>
<dbReference type="Pfam" id="PF05090">
    <property type="entry name" value="HTTM"/>
    <property type="match status" value="1"/>
</dbReference>
<dbReference type="InterPro" id="IPR007782">
    <property type="entry name" value="VKG_COase"/>
</dbReference>
<dbReference type="OMA" id="SWRMMLR"/>
<dbReference type="EMBL" id="DS469577">
    <property type="protein sequence ID" value="EDO41455.1"/>
    <property type="molecule type" value="Genomic_DNA"/>
</dbReference>
<dbReference type="InterPro" id="IPR013096">
    <property type="entry name" value="Cupin_2"/>
</dbReference>
<evidence type="ECO:0000256" key="5">
    <source>
        <dbReference type="ARBA" id="ARBA00022824"/>
    </source>
</evidence>
<dbReference type="InterPro" id="IPR014710">
    <property type="entry name" value="RmlC-like_jellyroll"/>
</dbReference>
<feature type="transmembrane region" description="Helical" evidence="16">
    <location>
        <begin position="111"/>
        <end position="142"/>
    </location>
</feature>
<dbReference type="GO" id="GO:0019842">
    <property type="term" value="F:vitamin binding"/>
    <property type="evidence" value="ECO:0000318"/>
    <property type="project" value="GO_Central"/>
</dbReference>
<keyword evidence="4 16" id="KW-0812">Transmembrane</keyword>
<evidence type="ECO:0000256" key="10">
    <source>
        <dbReference type="ARBA" id="ARBA00023239"/>
    </source>
</evidence>
<evidence type="ECO:0000256" key="16">
    <source>
        <dbReference type="SAM" id="Phobius"/>
    </source>
</evidence>
<evidence type="ECO:0000313" key="18">
    <source>
        <dbReference type="EMBL" id="EDO41455.1"/>
    </source>
</evidence>
<evidence type="ECO:0000313" key="19">
    <source>
        <dbReference type="Proteomes" id="UP000001593"/>
    </source>
</evidence>
<evidence type="ECO:0000256" key="8">
    <source>
        <dbReference type="ARBA" id="ARBA00023136"/>
    </source>
</evidence>
<evidence type="ECO:0000256" key="7">
    <source>
        <dbReference type="ARBA" id="ARBA00022990"/>
    </source>
</evidence>
<evidence type="ECO:0000256" key="1">
    <source>
        <dbReference type="ARBA" id="ARBA00004477"/>
    </source>
</evidence>
<organism evidence="18 19">
    <name type="scientific">Nematostella vectensis</name>
    <name type="common">Starlet sea anemone</name>
    <dbReference type="NCBI Taxonomy" id="45351"/>
    <lineage>
        <taxon>Eukaryota</taxon>
        <taxon>Metazoa</taxon>
        <taxon>Cnidaria</taxon>
        <taxon>Anthozoa</taxon>
        <taxon>Hexacorallia</taxon>
        <taxon>Actiniaria</taxon>
        <taxon>Edwardsiidae</taxon>
        <taxon>Nematostella</taxon>
    </lineage>
</organism>
<gene>
    <name evidence="18" type="ORF">NEMVEDRAFT_v1g206622</name>
</gene>
<dbReference type="EC" id="4.1.1.90" evidence="2"/>
<name>A7S4D4_NEMVE</name>
<evidence type="ECO:0000256" key="2">
    <source>
        <dbReference type="ARBA" id="ARBA00012248"/>
    </source>
</evidence>
<evidence type="ECO:0000256" key="11">
    <source>
        <dbReference type="ARBA" id="ARBA00030083"/>
    </source>
</evidence>
<keyword evidence="19" id="KW-1185">Reference proteome</keyword>
<keyword evidence="6 16" id="KW-1133">Transmembrane helix</keyword>
<dbReference type="Gene3D" id="2.60.120.10">
    <property type="entry name" value="Jelly Rolls"/>
    <property type="match status" value="1"/>
</dbReference>
<comment type="subcellular location">
    <subcellularLocation>
        <location evidence="1">Endoplasmic reticulum membrane</location>
        <topology evidence="1">Multi-pass membrane protein</topology>
    </subcellularLocation>
</comment>
<keyword evidence="10" id="KW-0456">Lyase</keyword>
<evidence type="ECO:0000256" key="4">
    <source>
        <dbReference type="ARBA" id="ARBA00022692"/>
    </source>
</evidence>
<dbReference type="SUPFAM" id="SSF51182">
    <property type="entry name" value="RmlC-like cupins"/>
    <property type="match status" value="1"/>
</dbReference>
<dbReference type="Proteomes" id="UP000001593">
    <property type="component" value="Unassembled WGS sequence"/>
</dbReference>
<dbReference type="InterPro" id="IPR053934">
    <property type="entry name" value="HTTM_dom"/>
</dbReference>
<protein>
    <recommendedName>
        <fullName evidence="3">Vitamin K-dependent gamma-carboxylase</fullName>
        <ecNumber evidence="2">4.1.1.90</ecNumber>
    </recommendedName>
    <alternativeName>
        <fullName evidence="11">Gamma-glutamyl carboxylase</fullName>
    </alternativeName>
    <alternativeName>
        <fullName evidence="12">Peptidyl-glutamate 4-carboxylase</fullName>
    </alternativeName>
    <alternativeName>
        <fullName evidence="13">Vitamin K gamma glutamyl carboxylase</fullName>
    </alternativeName>
</protein>
<evidence type="ECO:0000256" key="3">
    <source>
        <dbReference type="ARBA" id="ARBA00017054"/>
    </source>
</evidence>
<keyword evidence="8 16" id="KW-0472">Membrane</keyword>
<dbReference type="InterPro" id="IPR053935">
    <property type="entry name" value="VKGC_lumenal_dom"/>
</dbReference>
<reference evidence="18 19" key="1">
    <citation type="journal article" date="2007" name="Science">
        <title>Sea anemone genome reveals ancestral eumetazoan gene repertoire and genomic organization.</title>
        <authorList>
            <person name="Putnam N.H."/>
            <person name="Srivastava M."/>
            <person name="Hellsten U."/>
            <person name="Dirks B."/>
            <person name="Chapman J."/>
            <person name="Salamov A."/>
            <person name="Terry A."/>
            <person name="Shapiro H."/>
            <person name="Lindquist E."/>
            <person name="Kapitonov V.V."/>
            <person name="Jurka J."/>
            <person name="Genikhovich G."/>
            <person name="Grigoriev I.V."/>
            <person name="Lucas S.M."/>
            <person name="Steele R.E."/>
            <person name="Finnerty J.R."/>
            <person name="Technau U."/>
            <person name="Martindale M.Q."/>
            <person name="Rokhsar D.S."/>
        </authorList>
    </citation>
    <scope>NUCLEOTIDE SEQUENCE [LARGE SCALE GENOMIC DNA]</scope>
    <source>
        <strain evidence="19">CH2 X CH6</strain>
    </source>
</reference>
<evidence type="ECO:0000256" key="6">
    <source>
        <dbReference type="ARBA" id="ARBA00022989"/>
    </source>
</evidence>
<dbReference type="InterPro" id="IPR011020">
    <property type="entry name" value="HTTM-like"/>
</dbReference>
<evidence type="ECO:0000256" key="14">
    <source>
        <dbReference type="ARBA" id="ARBA00048415"/>
    </source>
</evidence>
<dbReference type="Pfam" id="PF07883">
    <property type="entry name" value="Cupin_2"/>
    <property type="match status" value="1"/>
</dbReference>
<dbReference type="eggNOG" id="ENOG502QRU2">
    <property type="taxonomic scope" value="Eukaryota"/>
</dbReference>
<dbReference type="AlphaFoldDB" id="A7S4D4"/>
<evidence type="ECO:0000259" key="17">
    <source>
        <dbReference type="SMART" id="SM00752"/>
    </source>
</evidence>
<keyword evidence="5" id="KW-0256">Endoplasmic reticulum</keyword>
<dbReference type="InterPro" id="IPR011051">
    <property type="entry name" value="RmlC_Cupin_sf"/>
</dbReference>
<keyword evidence="7" id="KW-0007">Acetylation</keyword>
<feature type="domain" description="HTTM-like" evidence="17">
    <location>
        <begin position="49"/>
        <end position="326"/>
    </location>
</feature>
<evidence type="ECO:0000256" key="9">
    <source>
        <dbReference type="ARBA" id="ARBA00023157"/>
    </source>
</evidence>
<dbReference type="PANTHER" id="PTHR12639:SF7">
    <property type="entry name" value="HTTM DOMAIN-CONTAINING PROTEIN"/>
    <property type="match status" value="1"/>
</dbReference>
<keyword evidence="9" id="KW-1015">Disulfide bond</keyword>
<dbReference type="GO" id="GO:0005789">
    <property type="term" value="C:endoplasmic reticulum membrane"/>
    <property type="evidence" value="ECO:0007669"/>
    <property type="project" value="UniProtKB-SubCell"/>
</dbReference>
<dbReference type="PANTHER" id="PTHR12639">
    <property type="entry name" value="VITAMIN K-DEPENDENT GAMMA-CARBOXYLASE"/>
    <property type="match status" value="1"/>
</dbReference>
<proteinExistence type="predicted"/>
<feature type="transmembrane region" description="Helical" evidence="16">
    <location>
        <begin position="200"/>
        <end position="219"/>
    </location>
</feature>
<dbReference type="GO" id="GO:0008488">
    <property type="term" value="F:gamma-glutamyl carboxylase activity"/>
    <property type="evidence" value="ECO:0000318"/>
    <property type="project" value="GO_Central"/>
</dbReference>
<feature type="compositionally biased region" description="Polar residues" evidence="15">
    <location>
        <begin position="11"/>
        <end position="30"/>
    </location>
</feature>
<feature type="transmembrane region" description="Helical" evidence="16">
    <location>
        <begin position="154"/>
        <end position="171"/>
    </location>
</feature>
<comment type="catalytic activity">
    <reaction evidence="14">
        <text>4-carboxy-L-glutamyl-[protein] + 2,3-epoxyphylloquinone + H2O + H(+) = phylloquinol + L-glutamyl-[protein] + CO2 + O2</text>
        <dbReference type="Rhea" id="RHEA:45140"/>
        <dbReference type="Rhea" id="RHEA-COMP:10208"/>
        <dbReference type="Rhea" id="RHEA-COMP:11094"/>
        <dbReference type="ChEBI" id="CHEBI:15377"/>
        <dbReference type="ChEBI" id="CHEBI:15378"/>
        <dbReference type="ChEBI" id="CHEBI:15379"/>
        <dbReference type="ChEBI" id="CHEBI:15759"/>
        <dbReference type="ChEBI" id="CHEBI:16526"/>
        <dbReference type="ChEBI" id="CHEBI:28433"/>
        <dbReference type="ChEBI" id="CHEBI:29973"/>
        <dbReference type="ChEBI" id="CHEBI:84990"/>
        <dbReference type="EC" id="4.1.1.90"/>
    </reaction>
    <physiologicalReaction direction="right-to-left" evidence="14">
        <dbReference type="Rhea" id="RHEA:45142"/>
    </physiologicalReaction>
</comment>
<dbReference type="Pfam" id="PF22777">
    <property type="entry name" value="VKGC_lumenal_dom"/>
    <property type="match status" value="1"/>
</dbReference>
<feature type="transmembrane region" description="Helical" evidence="16">
    <location>
        <begin position="55"/>
        <end position="73"/>
    </location>
</feature>
<accession>A7S4D4</accession>